<dbReference type="AlphaFoldDB" id="A0AAD8A055"/>
<organism evidence="1 2">
    <name type="scientific">Diploptera punctata</name>
    <name type="common">Pacific beetle cockroach</name>
    <dbReference type="NCBI Taxonomy" id="6984"/>
    <lineage>
        <taxon>Eukaryota</taxon>
        <taxon>Metazoa</taxon>
        <taxon>Ecdysozoa</taxon>
        <taxon>Arthropoda</taxon>
        <taxon>Hexapoda</taxon>
        <taxon>Insecta</taxon>
        <taxon>Pterygota</taxon>
        <taxon>Neoptera</taxon>
        <taxon>Polyneoptera</taxon>
        <taxon>Dictyoptera</taxon>
        <taxon>Blattodea</taxon>
        <taxon>Blaberoidea</taxon>
        <taxon>Blaberidae</taxon>
        <taxon>Diplopterinae</taxon>
        <taxon>Diploptera</taxon>
    </lineage>
</organism>
<sequence>IVAPWWELKDTIGTSPMPCLIFARSYRITLYRLDEHSIPKKVMENSIHSAEQ</sequence>
<keyword evidence="2" id="KW-1185">Reference proteome</keyword>
<accession>A0AAD8A055</accession>
<feature type="non-terminal residue" evidence="1">
    <location>
        <position position="1"/>
    </location>
</feature>
<dbReference type="EMBL" id="JASPKZ010004919">
    <property type="protein sequence ID" value="KAJ9589665.1"/>
    <property type="molecule type" value="Genomic_DNA"/>
</dbReference>
<reference evidence="1" key="2">
    <citation type="submission" date="2023-05" db="EMBL/GenBank/DDBJ databases">
        <authorList>
            <person name="Fouks B."/>
        </authorList>
    </citation>
    <scope>NUCLEOTIDE SEQUENCE</scope>
    <source>
        <strain evidence="1">Stay&amp;Tobe</strain>
        <tissue evidence="1">Testes</tissue>
    </source>
</reference>
<name>A0AAD8A055_DIPPU</name>
<dbReference type="Proteomes" id="UP001233999">
    <property type="component" value="Unassembled WGS sequence"/>
</dbReference>
<evidence type="ECO:0000313" key="1">
    <source>
        <dbReference type="EMBL" id="KAJ9589665.1"/>
    </source>
</evidence>
<feature type="non-terminal residue" evidence="1">
    <location>
        <position position="52"/>
    </location>
</feature>
<gene>
    <name evidence="1" type="ORF">L9F63_017109</name>
</gene>
<evidence type="ECO:0000313" key="2">
    <source>
        <dbReference type="Proteomes" id="UP001233999"/>
    </source>
</evidence>
<proteinExistence type="predicted"/>
<reference evidence="1" key="1">
    <citation type="journal article" date="2023" name="IScience">
        <title>Live-bearing cockroach genome reveals convergent evolutionary mechanisms linked to viviparity in insects and beyond.</title>
        <authorList>
            <person name="Fouks B."/>
            <person name="Harrison M.C."/>
            <person name="Mikhailova A.A."/>
            <person name="Marchal E."/>
            <person name="English S."/>
            <person name="Carruthers M."/>
            <person name="Jennings E.C."/>
            <person name="Chiamaka E.L."/>
            <person name="Frigard R.A."/>
            <person name="Pippel M."/>
            <person name="Attardo G.M."/>
            <person name="Benoit J.B."/>
            <person name="Bornberg-Bauer E."/>
            <person name="Tobe S.S."/>
        </authorList>
    </citation>
    <scope>NUCLEOTIDE SEQUENCE</scope>
    <source>
        <strain evidence="1">Stay&amp;Tobe</strain>
    </source>
</reference>
<comment type="caution">
    <text evidence="1">The sequence shown here is derived from an EMBL/GenBank/DDBJ whole genome shotgun (WGS) entry which is preliminary data.</text>
</comment>
<protein>
    <submittedName>
        <fullName evidence="1">Uncharacterized protein</fullName>
    </submittedName>
</protein>